<reference evidence="9" key="1">
    <citation type="submission" date="2016-04" db="UniProtKB">
        <authorList>
            <consortium name="WormBaseParasite"/>
        </authorList>
    </citation>
    <scope>IDENTIFICATION</scope>
</reference>
<feature type="compositionally biased region" description="Pro residues" evidence="6">
    <location>
        <begin position="215"/>
        <end position="227"/>
    </location>
</feature>
<organism evidence="8 9">
    <name type="scientific">Syphacia muris</name>
    <dbReference type="NCBI Taxonomy" id="451379"/>
    <lineage>
        <taxon>Eukaryota</taxon>
        <taxon>Metazoa</taxon>
        <taxon>Ecdysozoa</taxon>
        <taxon>Nematoda</taxon>
        <taxon>Chromadorea</taxon>
        <taxon>Rhabditida</taxon>
        <taxon>Spirurina</taxon>
        <taxon>Oxyuridomorpha</taxon>
        <taxon>Oxyuroidea</taxon>
        <taxon>Oxyuridae</taxon>
        <taxon>Syphacia</taxon>
    </lineage>
</organism>
<accession>A0A158R3W0</accession>
<evidence type="ECO:0000256" key="4">
    <source>
        <dbReference type="ARBA" id="ARBA00023038"/>
    </source>
</evidence>
<evidence type="ECO:0000313" key="8">
    <source>
        <dbReference type="Proteomes" id="UP000046393"/>
    </source>
</evidence>
<evidence type="ECO:0000256" key="3">
    <source>
        <dbReference type="ARBA" id="ARBA00022833"/>
    </source>
</evidence>
<keyword evidence="4 5" id="KW-0440">LIM domain</keyword>
<dbReference type="STRING" id="451379.A0A158R3W0"/>
<dbReference type="FunFam" id="2.10.110.10:FF:000005">
    <property type="entry name" value="Testin isoform 1"/>
    <property type="match status" value="1"/>
</dbReference>
<feature type="region of interest" description="Disordered" evidence="6">
    <location>
        <begin position="207"/>
        <end position="306"/>
    </location>
</feature>
<dbReference type="InterPro" id="IPR047120">
    <property type="entry name" value="Pk/Esn/Tes"/>
</dbReference>
<keyword evidence="3 5" id="KW-0862">Zinc</keyword>
<dbReference type="SUPFAM" id="SSF57716">
    <property type="entry name" value="Glucocorticoid receptor-like (DNA-binding domain)"/>
    <property type="match status" value="2"/>
</dbReference>
<keyword evidence="1 5" id="KW-0479">Metal-binding</keyword>
<sequence length="379" mass="44002">LFKQVKILQCKGTLREGDLVVYAERFGDDVQWHAQCFTCTECENLLVDLIYFKHGADVFCGRHHAEQIKPRCARCDELIFSEECTEAEGQNWHMSHFTCNECGIQLGGQRYIAKNERILCIPCYHRNFSLVCNTCHKDIVAEKPHITQGETHWHADERCFCCCECKKNLLGKRYSFKDGLLFCGTESCARRKSPKVSFNTKISYDTDKKRSTFVPRPPTRNPPPPPSENIYETVLPSSSRESDETEFPRDDSLRERRFYNDESHERSDDDDDDDYPKECLRKGNLKRKPQNFYSRMPPSPTQRWNHQRCRLSEQDYTFSSCSSSESDADDIYLTNYLAASLPRYDLYQTQSSKHKGLRKPIVNRARTAKNKASSNCIVS</sequence>
<dbReference type="PROSITE" id="PS00478">
    <property type="entry name" value="LIM_DOMAIN_1"/>
    <property type="match status" value="1"/>
</dbReference>
<dbReference type="CDD" id="cd09341">
    <property type="entry name" value="LIM2_Testin_like"/>
    <property type="match status" value="1"/>
</dbReference>
<evidence type="ECO:0000256" key="5">
    <source>
        <dbReference type="PROSITE-ProRule" id="PRU00125"/>
    </source>
</evidence>
<dbReference type="PROSITE" id="PS50023">
    <property type="entry name" value="LIM_DOMAIN_2"/>
    <property type="match status" value="1"/>
</dbReference>
<dbReference type="AlphaFoldDB" id="A0A158R3W0"/>
<dbReference type="CDD" id="cd09340">
    <property type="entry name" value="LIM1_Testin_like"/>
    <property type="match status" value="1"/>
</dbReference>
<dbReference type="Proteomes" id="UP000046393">
    <property type="component" value="Unplaced"/>
</dbReference>
<dbReference type="PANTHER" id="PTHR24211:SF20">
    <property type="entry name" value="PROTEIN ESPINAS-RELATED"/>
    <property type="match status" value="1"/>
</dbReference>
<dbReference type="WBParaSite" id="SMUV_0000044401-mRNA-1">
    <property type="protein sequence ID" value="SMUV_0000044401-mRNA-1"/>
    <property type="gene ID" value="SMUV_0000044401"/>
</dbReference>
<dbReference type="PANTHER" id="PTHR24211">
    <property type="entry name" value="LIM DOMAIN-CONTAINING PROTEIN"/>
    <property type="match status" value="1"/>
</dbReference>
<dbReference type="GO" id="GO:0046872">
    <property type="term" value="F:metal ion binding"/>
    <property type="evidence" value="ECO:0007669"/>
    <property type="project" value="UniProtKB-KW"/>
</dbReference>
<keyword evidence="2" id="KW-0677">Repeat</keyword>
<protein>
    <submittedName>
        <fullName evidence="9">LIM zinc-binding domain-containing protein</fullName>
    </submittedName>
</protein>
<keyword evidence="8" id="KW-1185">Reference proteome</keyword>
<evidence type="ECO:0000313" key="9">
    <source>
        <dbReference type="WBParaSite" id="SMUV_0000044401-mRNA-1"/>
    </source>
</evidence>
<evidence type="ECO:0000256" key="1">
    <source>
        <dbReference type="ARBA" id="ARBA00022723"/>
    </source>
</evidence>
<evidence type="ECO:0000256" key="2">
    <source>
        <dbReference type="ARBA" id="ARBA00022737"/>
    </source>
</evidence>
<dbReference type="Gene3D" id="2.10.110.10">
    <property type="entry name" value="Cysteine Rich Protein"/>
    <property type="match status" value="3"/>
</dbReference>
<dbReference type="InterPro" id="IPR001781">
    <property type="entry name" value="Znf_LIM"/>
</dbReference>
<dbReference type="SMART" id="SM00132">
    <property type="entry name" value="LIM"/>
    <property type="match status" value="3"/>
</dbReference>
<proteinExistence type="predicted"/>
<feature type="domain" description="LIM zinc-binding" evidence="7">
    <location>
        <begin position="70"/>
        <end position="130"/>
    </location>
</feature>
<feature type="compositionally biased region" description="Basic and acidic residues" evidence="6">
    <location>
        <begin position="240"/>
        <end position="267"/>
    </location>
</feature>
<evidence type="ECO:0000259" key="7">
    <source>
        <dbReference type="PROSITE" id="PS50023"/>
    </source>
</evidence>
<evidence type="ECO:0000256" key="6">
    <source>
        <dbReference type="SAM" id="MobiDB-lite"/>
    </source>
</evidence>
<name>A0A158R3W0_9BILA</name>
<dbReference type="Pfam" id="PF00412">
    <property type="entry name" value="LIM"/>
    <property type="match status" value="3"/>
</dbReference>